<keyword evidence="3" id="KW-0963">Cytoplasm</keyword>
<name>A0A504Z2F6_FASGI</name>
<dbReference type="Gene3D" id="1.20.58.610">
    <property type="entry name" value="Cdc37, Hsp90 binding domain"/>
    <property type="match status" value="1"/>
</dbReference>
<dbReference type="GO" id="GO:0006457">
    <property type="term" value="P:protein folding"/>
    <property type="evidence" value="ECO:0007669"/>
    <property type="project" value="TreeGrafter"/>
</dbReference>
<dbReference type="OrthoDB" id="440202at2759"/>
<dbReference type="GO" id="GO:0005737">
    <property type="term" value="C:cytoplasm"/>
    <property type="evidence" value="ECO:0007669"/>
    <property type="project" value="UniProtKB-SubCell"/>
</dbReference>
<dbReference type="SMART" id="SM01070">
    <property type="entry name" value="CDC37_M"/>
    <property type="match status" value="1"/>
</dbReference>
<evidence type="ECO:0000256" key="2">
    <source>
        <dbReference type="ARBA" id="ARBA00006222"/>
    </source>
</evidence>
<gene>
    <name evidence="11" type="ORF">FGIG_06220</name>
</gene>
<evidence type="ECO:0000256" key="1">
    <source>
        <dbReference type="ARBA" id="ARBA00004496"/>
    </source>
</evidence>
<dbReference type="InterPro" id="IPR013873">
    <property type="entry name" value="Cdc37_C"/>
</dbReference>
<evidence type="ECO:0000256" key="7">
    <source>
        <dbReference type="SAM" id="MobiDB-lite"/>
    </source>
</evidence>
<proteinExistence type="inferred from homology"/>
<dbReference type="Pfam" id="PF03234">
    <property type="entry name" value="CDC37_N"/>
    <property type="match status" value="1"/>
</dbReference>
<dbReference type="GO" id="GO:0051301">
    <property type="term" value="P:cell division"/>
    <property type="evidence" value="ECO:0007669"/>
    <property type="project" value="UniProtKB-KW"/>
</dbReference>
<organism evidence="11 12">
    <name type="scientific">Fasciola gigantica</name>
    <name type="common">Giant liver fluke</name>
    <dbReference type="NCBI Taxonomy" id="46835"/>
    <lineage>
        <taxon>Eukaryota</taxon>
        <taxon>Metazoa</taxon>
        <taxon>Spiralia</taxon>
        <taxon>Lophotrochozoa</taxon>
        <taxon>Platyhelminthes</taxon>
        <taxon>Trematoda</taxon>
        <taxon>Digenea</taxon>
        <taxon>Plagiorchiida</taxon>
        <taxon>Echinostomata</taxon>
        <taxon>Echinostomatoidea</taxon>
        <taxon>Fasciolidae</taxon>
        <taxon>Fasciola</taxon>
    </lineage>
</organism>
<protein>
    <recommendedName>
        <fullName evidence="5">Hsp90 chaperone protein kinase-targeting subunit</fullName>
    </recommendedName>
</protein>
<dbReference type="Pfam" id="PF08564">
    <property type="entry name" value="CDC37_C"/>
    <property type="match status" value="1"/>
</dbReference>
<dbReference type="AlphaFoldDB" id="A0A504Z2F6"/>
<dbReference type="GO" id="GO:0051082">
    <property type="term" value="F:unfolded protein binding"/>
    <property type="evidence" value="ECO:0007669"/>
    <property type="project" value="TreeGrafter"/>
</dbReference>
<evidence type="ECO:0000259" key="10">
    <source>
        <dbReference type="SMART" id="SM01071"/>
    </source>
</evidence>
<evidence type="ECO:0000256" key="5">
    <source>
        <dbReference type="ARBA" id="ARBA00031396"/>
    </source>
</evidence>
<feature type="domain" description="Cdc37 Hsp90 binding" evidence="9">
    <location>
        <begin position="141"/>
        <end position="304"/>
    </location>
</feature>
<feature type="region of interest" description="Disordered" evidence="7">
    <location>
        <begin position="367"/>
        <end position="401"/>
    </location>
</feature>
<dbReference type="EMBL" id="SUNJ01004101">
    <property type="protein sequence ID" value="TPP64707.1"/>
    <property type="molecule type" value="Genomic_DNA"/>
</dbReference>
<evidence type="ECO:0000313" key="11">
    <source>
        <dbReference type="EMBL" id="TPP64707.1"/>
    </source>
</evidence>
<dbReference type="GO" id="GO:0031072">
    <property type="term" value="F:heat shock protein binding"/>
    <property type="evidence" value="ECO:0007669"/>
    <property type="project" value="TreeGrafter"/>
</dbReference>
<dbReference type="GO" id="GO:0050821">
    <property type="term" value="P:protein stabilization"/>
    <property type="evidence" value="ECO:0007669"/>
    <property type="project" value="TreeGrafter"/>
</dbReference>
<dbReference type="SMART" id="SM01071">
    <property type="entry name" value="CDC37_N"/>
    <property type="match status" value="1"/>
</dbReference>
<feature type="domain" description="Cdc37 C-terminal" evidence="8">
    <location>
        <begin position="308"/>
        <end position="397"/>
    </location>
</feature>
<keyword evidence="11" id="KW-0132">Cell division</keyword>
<keyword evidence="6" id="KW-0175">Coiled coil</keyword>
<dbReference type="PANTHER" id="PTHR12800:SF4">
    <property type="entry name" value="HSP90 CO-CHAPERONE CDC37"/>
    <property type="match status" value="1"/>
</dbReference>
<feature type="domain" description="Cdc37 N-terminal" evidence="10">
    <location>
        <begin position="2"/>
        <end position="143"/>
    </location>
</feature>
<keyword evidence="12" id="KW-1185">Reference proteome</keyword>
<dbReference type="FunFam" id="1.20.58.610:FF:000001">
    <property type="entry name" value="Hsp90 co-chaperone Cdc37-like 1"/>
    <property type="match status" value="1"/>
</dbReference>
<dbReference type="SMART" id="SM01069">
    <property type="entry name" value="CDC37_C"/>
    <property type="match status" value="1"/>
</dbReference>
<feature type="coiled-coil region" evidence="6">
    <location>
        <begin position="90"/>
        <end position="117"/>
    </location>
</feature>
<dbReference type="Pfam" id="PF08565">
    <property type="entry name" value="CDC37_M"/>
    <property type="match status" value="1"/>
</dbReference>
<comment type="subcellular location">
    <subcellularLocation>
        <location evidence="1">Cytoplasm</location>
    </subcellularLocation>
</comment>
<dbReference type="GO" id="GO:0019901">
    <property type="term" value="F:protein kinase binding"/>
    <property type="evidence" value="ECO:0007669"/>
    <property type="project" value="InterPro"/>
</dbReference>
<dbReference type="PANTHER" id="PTHR12800">
    <property type="entry name" value="CDC37-RELATED"/>
    <property type="match status" value="1"/>
</dbReference>
<evidence type="ECO:0000256" key="3">
    <source>
        <dbReference type="ARBA" id="ARBA00022490"/>
    </source>
</evidence>
<accession>A0A504Z2F6</accession>
<evidence type="ECO:0000256" key="6">
    <source>
        <dbReference type="SAM" id="Coils"/>
    </source>
</evidence>
<dbReference type="InterPro" id="IPR013855">
    <property type="entry name" value="Cdc37_N_dom"/>
</dbReference>
<comment type="caution">
    <text evidence="11">The sequence shown here is derived from an EMBL/GenBank/DDBJ whole genome shotgun (WGS) entry which is preliminary data.</text>
</comment>
<keyword evidence="4" id="KW-0143">Chaperone</keyword>
<evidence type="ECO:0000256" key="4">
    <source>
        <dbReference type="ARBA" id="ARBA00023186"/>
    </source>
</evidence>
<evidence type="ECO:0000259" key="9">
    <source>
        <dbReference type="SMART" id="SM01070"/>
    </source>
</evidence>
<dbReference type="GO" id="GO:0051087">
    <property type="term" value="F:protein-folding chaperone binding"/>
    <property type="evidence" value="ECO:0007669"/>
    <property type="project" value="TreeGrafter"/>
</dbReference>
<dbReference type="Proteomes" id="UP000316759">
    <property type="component" value="Unassembled WGS sequence"/>
</dbReference>
<sequence>MPVDYSRWNHIEVSDDEDDTHPNIDTPSLFRWRHQARVERDAAWRKEKAEFETQYKTFLQKYTAVQQKLAKAKEVFLTLWVHRVLLRYFLQSNSSDLTELEAQMKALETEDKGWREKEAEIKKKEKLRPWNIDTICHEGKSKTIINSAALEHEEPKPGTEDSEEVAINRLKEFVKKHNKDIRQFGMFQKPLDSQNFLIDHPFLVCDETANQLVLWCIDLAMEEKFDLMNHVSHQCIVMQFMLELAKSLKCDPRSCIRPFFAKFMNPEPEYQKAFNDELTAFRGRIRARAEVRIQEAMAKLEEEEREKRLGPGGLDPVEVFDSLPADMKECFEKKDVEMLKRVICAMDPKDAEYHMKRCVDSGLWVDNVNPAETDDAGDTSGQANEEEPIATGSAEQTNMSA</sequence>
<dbReference type="Gene3D" id="6.10.140.250">
    <property type="match status" value="1"/>
</dbReference>
<reference evidence="11 12" key="1">
    <citation type="submission" date="2019-04" db="EMBL/GenBank/DDBJ databases">
        <title>Annotation for the trematode Fasciola gigantica.</title>
        <authorList>
            <person name="Choi Y.-J."/>
        </authorList>
    </citation>
    <scope>NUCLEOTIDE SEQUENCE [LARGE SCALE GENOMIC DNA]</scope>
    <source>
        <strain evidence="11">Uganda_cow_1</strain>
    </source>
</reference>
<dbReference type="SUPFAM" id="SSF101391">
    <property type="entry name" value="Hsp90 co-chaperone CDC37"/>
    <property type="match status" value="1"/>
</dbReference>
<dbReference type="InterPro" id="IPR004918">
    <property type="entry name" value="Cdc37"/>
</dbReference>
<evidence type="ECO:0000313" key="12">
    <source>
        <dbReference type="Proteomes" id="UP000316759"/>
    </source>
</evidence>
<dbReference type="STRING" id="46835.A0A504Z2F6"/>
<comment type="similarity">
    <text evidence="2">Belongs to the CDC37 family.</text>
</comment>
<keyword evidence="11" id="KW-0131">Cell cycle</keyword>
<dbReference type="InterPro" id="IPR013874">
    <property type="entry name" value="Cdc37_Hsp90-bd"/>
</dbReference>
<evidence type="ECO:0000259" key="8">
    <source>
        <dbReference type="SMART" id="SM01069"/>
    </source>
</evidence>
<dbReference type="InterPro" id="IPR038189">
    <property type="entry name" value="Cdc37_Hsp90-bd_sf"/>
</dbReference>